<dbReference type="AlphaFoldDB" id="A0A9E9GD01"/>
<sequence>MNTVGNIDVDKLFAESIRAVSPKIKWNLIFNNLFKVTLEPGYMSITVKDEQRELVKKIIEILRVKKNPFNLKGKFKHVTSPFTGQFRSYSTSKEVDLYKNTGKK</sequence>
<organism evidence="1">
    <name type="scientific">Ganoderma amboinense</name>
    <dbReference type="NCBI Taxonomy" id="2952274"/>
    <lineage>
        <taxon>Eukaryota</taxon>
        <taxon>Fungi</taxon>
        <taxon>Dikarya</taxon>
        <taxon>Basidiomycota</taxon>
        <taxon>Agaricomycotina</taxon>
        <taxon>Agaricomycetes</taxon>
        <taxon>Polyporales</taxon>
        <taxon>Polyporaceae</taxon>
        <taxon>Ganoderma</taxon>
    </lineage>
</organism>
<geneLocation type="mitochondrion" evidence="1"/>
<keyword evidence="1" id="KW-0496">Mitochondrion</keyword>
<reference evidence="1" key="1">
    <citation type="submission" date="2022-06" db="EMBL/GenBank/DDBJ databases">
        <title>The complete mitochondrial genome of Ganoderma amboinense.</title>
        <authorList>
            <person name="Wang Z. Sr."/>
        </authorList>
    </citation>
    <scope>NUCLEOTIDE SEQUENCE</scope>
</reference>
<protein>
    <submittedName>
        <fullName evidence="1">Uncharacterized protein</fullName>
    </submittedName>
</protein>
<gene>
    <name evidence="1" type="primary">orf104</name>
</gene>
<dbReference type="EMBL" id="ON720161">
    <property type="protein sequence ID" value="WAR64416.1"/>
    <property type="molecule type" value="Genomic_DNA"/>
</dbReference>
<evidence type="ECO:0000313" key="1">
    <source>
        <dbReference type="EMBL" id="WAR64416.1"/>
    </source>
</evidence>
<proteinExistence type="predicted"/>
<accession>A0A9E9GD01</accession>
<name>A0A9E9GD01_9APHY</name>